<dbReference type="Proteomes" id="UP000017836">
    <property type="component" value="Unassembled WGS sequence"/>
</dbReference>
<evidence type="ECO:0000313" key="1">
    <source>
        <dbReference type="EMBL" id="ERN17325.1"/>
    </source>
</evidence>
<dbReference type="AlphaFoldDB" id="U5D518"/>
<reference evidence="2" key="1">
    <citation type="journal article" date="2013" name="Science">
        <title>The Amborella genome and the evolution of flowering plants.</title>
        <authorList>
            <consortium name="Amborella Genome Project"/>
        </authorList>
    </citation>
    <scope>NUCLEOTIDE SEQUENCE [LARGE SCALE GENOMIC DNA]</scope>
</reference>
<gene>
    <name evidence="1" type="ORF">AMTR_s00037p00098610</name>
</gene>
<name>U5D518_AMBTC</name>
<dbReference type="EMBL" id="KI392350">
    <property type="protein sequence ID" value="ERN17325.1"/>
    <property type="molecule type" value="Genomic_DNA"/>
</dbReference>
<dbReference type="Gramene" id="ERN17325">
    <property type="protein sequence ID" value="ERN17325"/>
    <property type="gene ID" value="AMTR_s00037p00098610"/>
</dbReference>
<evidence type="ECO:0000313" key="2">
    <source>
        <dbReference type="Proteomes" id="UP000017836"/>
    </source>
</evidence>
<accession>U5D518</accession>
<sequence>MDLDRVTGLRAKTTLIHQTMIKIKGLALLVKSPSNIVSMRVNLVKPSPDTILKRTNPIELLEVVVPEHPVTTLSCNPCSIPKRVIVTLTISKHWMAKDLNQVAILANKPHDQPSQFLKSNQLGNLSQPVPRT</sequence>
<proteinExistence type="predicted"/>
<organism evidence="1 2">
    <name type="scientific">Amborella trichopoda</name>
    <dbReference type="NCBI Taxonomy" id="13333"/>
    <lineage>
        <taxon>Eukaryota</taxon>
        <taxon>Viridiplantae</taxon>
        <taxon>Streptophyta</taxon>
        <taxon>Embryophyta</taxon>
        <taxon>Tracheophyta</taxon>
        <taxon>Spermatophyta</taxon>
        <taxon>Magnoliopsida</taxon>
        <taxon>Amborellales</taxon>
        <taxon>Amborellaceae</taxon>
        <taxon>Amborella</taxon>
    </lineage>
</organism>
<keyword evidence="2" id="KW-1185">Reference proteome</keyword>
<dbReference type="HOGENOM" id="CLU_1919887_0_0_1"/>
<protein>
    <submittedName>
        <fullName evidence="1">Uncharacterized protein</fullName>
    </submittedName>
</protein>